<dbReference type="InterPro" id="IPR045989">
    <property type="entry name" value="DUF5945"/>
</dbReference>
<protein>
    <submittedName>
        <fullName evidence="2">Uncharacterized protein</fullName>
    </submittedName>
</protein>
<evidence type="ECO:0000313" key="3">
    <source>
        <dbReference type="Proteomes" id="UP000003330"/>
    </source>
</evidence>
<keyword evidence="3" id="KW-1185">Reference proteome</keyword>
<organism evidence="2 3">
    <name type="scientific">Streptococcus ictaluri 707-05</name>
    <dbReference type="NCBI Taxonomy" id="764299"/>
    <lineage>
        <taxon>Bacteria</taxon>
        <taxon>Bacillati</taxon>
        <taxon>Bacillota</taxon>
        <taxon>Bacilli</taxon>
        <taxon>Lactobacillales</taxon>
        <taxon>Streptococcaceae</taxon>
        <taxon>Streptococcus</taxon>
    </lineage>
</organism>
<comment type="caution">
    <text evidence="2">The sequence shown here is derived from an EMBL/GenBank/DDBJ whole genome shotgun (WGS) entry which is preliminary data.</text>
</comment>
<dbReference type="STRING" id="764299.STRIC_1212"/>
<feature type="compositionally biased region" description="Basic and acidic residues" evidence="1">
    <location>
        <begin position="1"/>
        <end position="12"/>
    </location>
</feature>
<dbReference type="AlphaFoldDB" id="G5K344"/>
<dbReference type="Proteomes" id="UP000003330">
    <property type="component" value="Unassembled WGS sequence"/>
</dbReference>
<gene>
    <name evidence="2" type="ORF">STRIC_1212</name>
</gene>
<name>G5K344_9STRE</name>
<dbReference type="OrthoDB" id="2230552at2"/>
<dbReference type="EMBL" id="AEUX02000006">
    <property type="protein sequence ID" value="EHI69757.1"/>
    <property type="molecule type" value="Genomic_DNA"/>
</dbReference>
<evidence type="ECO:0000313" key="2">
    <source>
        <dbReference type="EMBL" id="EHI69757.1"/>
    </source>
</evidence>
<sequence>MTTDWQYKEPLDGKQGASSSDERAKIAALFGQKGTTAAEEVDYVSAFEMEQEKAKEKPAPALPKEEVTQAVPSTITKDYKKHLADVMAQNKEDIAQIEEMHQLIDEKNKQNKKLQAISVAIDEL</sequence>
<evidence type="ECO:0000256" key="1">
    <source>
        <dbReference type="SAM" id="MobiDB-lite"/>
    </source>
</evidence>
<reference evidence="2 3" key="1">
    <citation type="journal article" date="2014" name="Int. J. Syst. Evol. Microbiol.">
        <title>Phylogenomics and the dynamic genome evolution of the genus Streptococcus.</title>
        <authorList>
            <consortium name="The Broad Institute Genome Sequencing Platform"/>
            <person name="Richards V.P."/>
            <person name="Palmer S.R."/>
            <person name="Pavinski Bitar P.D."/>
            <person name="Qin X."/>
            <person name="Weinstock G.M."/>
            <person name="Highlander S.K."/>
            <person name="Town C.D."/>
            <person name="Burne R.A."/>
            <person name="Stanhope M.J."/>
        </authorList>
    </citation>
    <scope>NUCLEOTIDE SEQUENCE [LARGE SCALE GENOMIC DNA]</scope>
    <source>
        <strain evidence="2 3">707-05</strain>
    </source>
</reference>
<dbReference type="Pfam" id="PF19370">
    <property type="entry name" value="DUF5945"/>
    <property type="match status" value="1"/>
</dbReference>
<dbReference type="RefSeq" id="WP_008089291.1">
    <property type="nucleotide sequence ID" value="NZ_AEUX02000006.1"/>
</dbReference>
<accession>G5K344</accession>
<feature type="region of interest" description="Disordered" evidence="1">
    <location>
        <begin position="1"/>
        <end position="21"/>
    </location>
</feature>
<proteinExistence type="predicted"/>